<reference evidence="1" key="1">
    <citation type="journal article" date="2014" name="Int. J. Syst. Evol. Microbiol.">
        <title>Complete genome sequence of Corynebacterium casei LMG S-19264T (=DSM 44701T), isolated from a smear-ripened cheese.</title>
        <authorList>
            <consortium name="US DOE Joint Genome Institute (JGI-PGF)"/>
            <person name="Walter F."/>
            <person name="Albersmeier A."/>
            <person name="Kalinowski J."/>
            <person name="Ruckert C."/>
        </authorList>
    </citation>
    <scope>NUCLEOTIDE SEQUENCE</scope>
    <source>
        <strain evidence="1">VKM B-2484</strain>
    </source>
</reference>
<sequence>MSVYSVQLRQLVREAVHGNVCFQEIANPISTAEIGAHSGNHFPKWGRERLVSYRIANAV</sequence>
<comment type="caution">
    <text evidence="1">The sequence shown here is derived from an EMBL/GenBank/DDBJ whole genome shotgun (WGS) entry which is preliminary data.</text>
</comment>
<reference evidence="1" key="2">
    <citation type="submission" date="2023-01" db="EMBL/GenBank/DDBJ databases">
        <authorList>
            <person name="Sun Q."/>
            <person name="Evtushenko L."/>
        </authorList>
    </citation>
    <scope>NUCLEOTIDE SEQUENCE</scope>
    <source>
        <strain evidence="1">VKM B-2484</strain>
    </source>
</reference>
<keyword evidence="2" id="KW-1185">Reference proteome</keyword>
<dbReference type="EMBL" id="BSFJ01000039">
    <property type="protein sequence ID" value="GLK74415.1"/>
    <property type="molecule type" value="Genomic_DNA"/>
</dbReference>
<dbReference type="Proteomes" id="UP001143370">
    <property type="component" value="Unassembled WGS sequence"/>
</dbReference>
<proteinExistence type="predicted"/>
<protein>
    <submittedName>
        <fullName evidence="1">Uncharacterized protein</fullName>
    </submittedName>
</protein>
<evidence type="ECO:0000313" key="1">
    <source>
        <dbReference type="EMBL" id="GLK74415.1"/>
    </source>
</evidence>
<organism evidence="1 2">
    <name type="scientific">Ancylobacter dichloromethanicus</name>
    <dbReference type="NCBI Taxonomy" id="518825"/>
    <lineage>
        <taxon>Bacteria</taxon>
        <taxon>Pseudomonadati</taxon>
        <taxon>Pseudomonadota</taxon>
        <taxon>Alphaproteobacteria</taxon>
        <taxon>Hyphomicrobiales</taxon>
        <taxon>Xanthobacteraceae</taxon>
        <taxon>Ancylobacter</taxon>
    </lineage>
</organism>
<evidence type="ECO:0000313" key="2">
    <source>
        <dbReference type="Proteomes" id="UP001143370"/>
    </source>
</evidence>
<dbReference type="AlphaFoldDB" id="A0A9W6JBC5"/>
<name>A0A9W6JBC5_9HYPH</name>
<accession>A0A9W6JBC5</accession>
<gene>
    <name evidence="1" type="ORF">GCM10017643_45330</name>
</gene>